<dbReference type="AlphaFoldDB" id="A0A2V3IHB2"/>
<organism evidence="1 2">
    <name type="scientific">Gracilariopsis chorda</name>
    <dbReference type="NCBI Taxonomy" id="448386"/>
    <lineage>
        <taxon>Eukaryota</taxon>
        <taxon>Rhodophyta</taxon>
        <taxon>Florideophyceae</taxon>
        <taxon>Rhodymeniophycidae</taxon>
        <taxon>Gracilariales</taxon>
        <taxon>Gracilariaceae</taxon>
        <taxon>Gracilariopsis</taxon>
    </lineage>
</organism>
<protein>
    <submittedName>
        <fullName evidence="1">Uncharacterized protein</fullName>
    </submittedName>
</protein>
<proteinExistence type="predicted"/>
<keyword evidence="2" id="KW-1185">Reference proteome</keyword>
<evidence type="ECO:0000313" key="2">
    <source>
        <dbReference type="Proteomes" id="UP000247409"/>
    </source>
</evidence>
<evidence type="ECO:0000313" key="1">
    <source>
        <dbReference type="EMBL" id="PXF41496.1"/>
    </source>
</evidence>
<sequence>MSRQALPVRFRATLVSTPLTAVEHLSMRISCEVIYNNRERQNGRALDTVYHPPAYRISSREMQVCITAGLL</sequence>
<gene>
    <name evidence="1" type="ORF">BWQ96_08803</name>
</gene>
<accession>A0A2V3IHB2</accession>
<name>A0A2V3IHB2_9FLOR</name>
<dbReference type="Proteomes" id="UP000247409">
    <property type="component" value="Unassembled WGS sequence"/>
</dbReference>
<reference evidence="1 2" key="1">
    <citation type="journal article" date="2018" name="Mol. Biol. Evol.">
        <title>Analysis of the draft genome of the red seaweed Gracilariopsis chorda provides insights into genome size evolution in Rhodophyta.</title>
        <authorList>
            <person name="Lee J."/>
            <person name="Yang E.C."/>
            <person name="Graf L."/>
            <person name="Yang J.H."/>
            <person name="Qiu H."/>
            <person name="Zel Zion U."/>
            <person name="Chan C.X."/>
            <person name="Stephens T.G."/>
            <person name="Weber A.P.M."/>
            <person name="Boo G.H."/>
            <person name="Boo S.M."/>
            <person name="Kim K.M."/>
            <person name="Shin Y."/>
            <person name="Jung M."/>
            <person name="Lee S.J."/>
            <person name="Yim H.S."/>
            <person name="Lee J.H."/>
            <person name="Bhattacharya D."/>
            <person name="Yoon H.S."/>
        </authorList>
    </citation>
    <scope>NUCLEOTIDE SEQUENCE [LARGE SCALE GENOMIC DNA]</scope>
    <source>
        <strain evidence="1 2">SKKU-2015</strain>
        <tissue evidence="1">Whole body</tissue>
    </source>
</reference>
<dbReference type="EMBL" id="NBIV01000214">
    <property type="protein sequence ID" value="PXF41496.1"/>
    <property type="molecule type" value="Genomic_DNA"/>
</dbReference>
<comment type="caution">
    <text evidence="1">The sequence shown here is derived from an EMBL/GenBank/DDBJ whole genome shotgun (WGS) entry which is preliminary data.</text>
</comment>